<dbReference type="Proteomes" id="UP000091820">
    <property type="component" value="Unassembled WGS sequence"/>
</dbReference>
<reference evidence="2" key="1">
    <citation type="submission" date="2014-03" db="EMBL/GenBank/DDBJ databases">
        <authorList>
            <person name="Aksoy S."/>
            <person name="Warren W."/>
            <person name="Wilson R.K."/>
        </authorList>
    </citation>
    <scope>NUCLEOTIDE SEQUENCE [LARGE SCALE GENOMIC DNA]</scope>
    <source>
        <strain evidence="2">IAEA</strain>
    </source>
</reference>
<proteinExistence type="predicted"/>
<keyword evidence="2" id="KW-1185">Reference proteome</keyword>
<reference evidence="1" key="2">
    <citation type="submission" date="2020-05" db="UniProtKB">
        <authorList>
            <consortium name="EnsemblMetazoa"/>
        </authorList>
    </citation>
    <scope>IDENTIFICATION</scope>
    <source>
        <strain evidence="1">IAEA</strain>
    </source>
</reference>
<dbReference type="EnsemblMetazoa" id="GBRI016088-RA">
    <property type="protein sequence ID" value="GBRI016088-PA"/>
    <property type="gene ID" value="GBRI016088"/>
</dbReference>
<evidence type="ECO:0000313" key="1">
    <source>
        <dbReference type="EnsemblMetazoa" id="GBRI016088-PA"/>
    </source>
</evidence>
<organism evidence="1 2">
    <name type="scientific">Glossina brevipalpis</name>
    <dbReference type="NCBI Taxonomy" id="37001"/>
    <lineage>
        <taxon>Eukaryota</taxon>
        <taxon>Metazoa</taxon>
        <taxon>Ecdysozoa</taxon>
        <taxon>Arthropoda</taxon>
        <taxon>Hexapoda</taxon>
        <taxon>Insecta</taxon>
        <taxon>Pterygota</taxon>
        <taxon>Neoptera</taxon>
        <taxon>Endopterygota</taxon>
        <taxon>Diptera</taxon>
        <taxon>Brachycera</taxon>
        <taxon>Muscomorpha</taxon>
        <taxon>Hippoboscoidea</taxon>
        <taxon>Glossinidae</taxon>
        <taxon>Glossina</taxon>
    </lineage>
</organism>
<accession>A0A1A9WE00</accession>
<sequence length="159" mass="18610">MFGIIITNLEVSNLTYFSMETCRFETTDCKKHSVRSIQFQQEKNETPQYYLTQYKDNSDFVILRFHDGSPLREVIACKIVNGNSNRQQVKILIIYIQFNVISLLRLIKRIQSYCGNLFNLLQHLGQKIMVDGALRNIILELEVKTIVNDIEDSKKQIME</sequence>
<protein>
    <submittedName>
        <fullName evidence="1">Uncharacterized protein</fullName>
    </submittedName>
</protein>
<evidence type="ECO:0000313" key="2">
    <source>
        <dbReference type="Proteomes" id="UP000091820"/>
    </source>
</evidence>
<dbReference type="AlphaFoldDB" id="A0A1A9WE00"/>
<name>A0A1A9WE00_9MUSC</name>
<dbReference type="VEuPathDB" id="VectorBase:GBRI016088"/>